<dbReference type="SUPFAM" id="SSF51338">
    <property type="entry name" value="Composite domain of metallo-dependent hydrolases"/>
    <property type="match status" value="1"/>
</dbReference>
<organism evidence="3 4">
    <name type="scientific">Brevibacterium aurantiacum</name>
    <dbReference type="NCBI Taxonomy" id="273384"/>
    <lineage>
        <taxon>Bacteria</taxon>
        <taxon>Bacillati</taxon>
        <taxon>Actinomycetota</taxon>
        <taxon>Actinomycetes</taxon>
        <taxon>Micrococcales</taxon>
        <taxon>Brevibacteriaceae</taxon>
        <taxon>Brevibacterium</taxon>
    </lineage>
</organism>
<dbReference type="AlphaFoldDB" id="A0A3T0DAJ9"/>
<evidence type="ECO:0000313" key="4">
    <source>
        <dbReference type="Proteomes" id="UP000283000"/>
    </source>
</evidence>
<reference evidence="3 4" key="2">
    <citation type="submission" date="2019-01" db="EMBL/GenBank/DDBJ databases">
        <title>Comparative genomic analysis of Brevibacterium aurantiacum sheds light on its evolution and its adaptation to smear-ripened cheeses.</title>
        <authorList>
            <person name="Moineau S."/>
        </authorList>
    </citation>
    <scope>NUCLEOTIDE SEQUENCE [LARGE SCALE GENOMIC DNA]</scope>
    <source>
        <strain evidence="3 4">SMQ-1417</strain>
    </source>
</reference>
<dbReference type="RefSeq" id="WP_127362651.1">
    <property type="nucleotide sequence ID" value="NZ_CP025330.1"/>
</dbReference>
<reference evidence="3 4" key="1">
    <citation type="submission" date="2017-12" db="EMBL/GenBank/DDBJ databases">
        <authorList>
            <person name="Levesque S."/>
        </authorList>
    </citation>
    <scope>NUCLEOTIDE SEQUENCE [LARGE SCALE GENOMIC DNA]</scope>
    <source>
        <strain evidence="3 4">SMQ-1417</strain>
    </source>
</reference>
<sequence>MSTRFWCETAWVDGQVATGVLLTADETGTLTSVETGIDTPPTIAEVVPGFTLPGGVNAHSHAFHRILRGRTHGDGGTFWTWREVMYSVAAKLSPENYETVARAVFAEMLAGGYTSVGEFHYVHHAPDGTPYGAGDSTRAHAMERALARAATSAGMRIRLLDTCYLTGGIDSELSAEQARFGDGTIDGYMDRHAALSESFATEFPVISPGESFVHVGSAIHSIRAVPAANLPRFAELGGPVHVHLSEQPAENDASQAAYGTTPTQVLARSGVVASNLSAVHATHLSEDDIATLGGAQSSIVMCPCTEADLADGIGPARELADAGATIAIGSDQHVVLDALRETQGLEAGERLRSGQRGRFSPAELITSLTEGGARSLELPVGELAVGKACDFIAIDTQTMRTFGSVGEQTVLSATSADVHMTVSGAQVRVRDGAHNALGSIADLYREAFAALGMED</sequence>
<dbReference type="InterPro" id="IPR006680">
    <property type="entry name" value="Amidohydro-rel"/>
</dbReference>
<dbReference type="EMBL" id="CP025330">
    <property type="protein sequence ID" value="AZT92054.1"/>
    <property type="molecule type" value="Genomic_DNA"/>
</dbReference>
<dbReference type="Pfam" id="PF01979">
    <property type="entry name" value="Amidohydro_1"/>
    <property type="match status" value="1"/>
</dbReference>
<protein>
    <submittedName>
        <fullName evidence="3">Formimidoylglutamate deiminase</fullName>
    </submittedName>
</protein>
<dbReference type="InterPro" id="IPR050287">
    <property type="entry name" value="MTA/SAH_deaminase"/>
</dbReference>
<dbReference type="Proteomes" id="UP000283000">
    <property type="component" value="Chromosome"/>
</dbReference>
<dbReference type="InterPro" id="IPR011059">
    <property type="entry name" value="Metal-dep_hydrolase_composite"/>
</dbReference>
<evidence type="ECO:0000256" key="1">
    <source>
        <dbReference type="ARBA" id="ARBA00022801"/>
    </source>
</evidence>
<evidence type="ECO:0000313" key="3">
    <source>
        <dbReference type="EMBL" id="AZT92054.1"/>
    </source>
</evidence>
<accession>A0A3T0DAJ9</accession>
<proteinExistence type="predicted"/>
<keyword evidence="1" id="KW-0378">Hydrolase</keyword>
<dbReference type="Gene3D" id="2.30.40.10">
    <property type="entry name" value="Urease, subunit C, domain 1"/>
    <property type="match status" value="1"/>
</dbReference>
<dbReference type="InterPro" id="IPR032466">
    <property type="entry name" value="Metal_Hydrolase"/>
</dbReference>
<name>A0A3T0DAJ9_BREAU</name>
<feature type="domain" description="Amidohydrolase-related" evidence="2">
    <location>
        <begin position="52"/>
        <end position="420"/>
    </location>
</feature>
<dbReference type="PANTHER" id="PTHR43794:SF11">
    <property type="entry name" value="AMIDOHYDROLASE-RELATED DOMAIN-CONTAINING PROTEIN"/>
    <property type="match status" value="1"/>
</dbReference>
<evidence type="ECO:0000259" key="2">
    <source>
        <dbReference type="Pfam" id="PF01979"/>
    </source>
</evidence>
<dbReference type="PANTHER" id="PTHR43794">
    <property type="entry name" value="AMINOHYDROLASE SSNA-RELATED"/>
    <property type="match status" value="1"/>
</dbReference>
<gene>
    <name evidence="3" type="ORF">CXR23_01920</name>
</gene>
<dbReference type="Gene3D" id="3.20.20.140">
    <property type="entry name" value="Metal-dependent hydrolases"/>
    <property type="match status" value="1"/>
</dbReference>
<dbReference type="NCBIfam" id="NF006681">
    <property type="entry name" value="PRK09229.1-2"/>
    <property type="match status" value="1"/>
</dbReference>
<dbReference type="GO" id="GO:0016810">
    <property type="term" value="F:hydrolase activity, acting on carbon-nitrogen (but not peptide) bonds"/>
    <property type="evidence" value="ECO:0007669"/>
    <property type="project" value="InterPro"/>
</dbReference>
<dbReference type="SUPFAM" id="SSF51556">
    <property type="entry name" value="Metallo-dependent hydrolases"/>
    <property type="match status" value="1"/>
</dbReference>